<name>A0AAW1RH94_9CHLO</name>
<dbReference type="EMBL" id="JALJOS010000011">
    <property type="protein sequence ID" value="KAK9833191.1"/>
    <property type="molecule type" value="Genomic_DNA"/>
</dbReference>
<proteinExistence type="predicted"/>
<evidence type="ECO:0000313" key="1">
    <source>
        <dbReference type="EMBL" id="KAK9833191.1"/>
    </source>
</evidence>
<gene>
    <name evidence="1" type="ORF">WJX74_009730</name>
</gene>
<dbReference type="AlphaFoldDB" id="A0AAW1RH94"/>
<sequence length="208" mass="23388">MTNKSDTFGESCFKAAAELSGTEVEFELTDSKNIAVLQNYIRTGKVSGASCSSSPREVIHDLIAWSVPQEKWPESLQIMVNNVQWWDAVEESLKVNLEAALKAWRQDCPNQLLRERQMIANIRMDANEVEVMHWEKFKDKAGHGDKMVFPVELPVPSVQFKERIGRSFPGTSLEWNTLDNGRHDGYGRPASFTKQAIGILISVSPVHG</sequence>
<organism evidence="1 2">
    <name type="scientific">Apatococcus lobatus</name>
    <dbReference type="NCBI Taxonomy" id="904363"/>
    <lineage>
        <taxon>Eukaryota</taxon>
        <taxon>Viridiplantae</taxon>
        <taxon>Chlorophyta</taxon>
        <taxon>core chlorophytes</taxon>
        <taxon>Trebouxiophyceae</taxon>
        <taxon>Chlorellales</taxon>
        <taxon>Chlorellaceae</taxon>
        <taxon>Apatococcus</taxon>
    </lineage>
</organism>
<comment type="caution">
    <text evidence="1">The sequence shown here is derived from an EMBL/GenBank/DDBJ whole genome shotgun (WGS) entry which is preliminary data.</text>
</comment>
<keyword evidence="2" id="KW-1185">Reference proteome</keyword>
<dbReference type="Proteomes" id="UP001438707">
    <property type="component" value="Unassembled WGS sequence"/>
</dbReference>
<protein>
    <submittedName>
        <fullName evidence="1">Uncharacterized protein</fullName>
    </submittedName>
</protein>
<accession>A0AAW1RH94</accession>
<reference evidence="1 2" key="1">
    <citation type="journal article" date="2024" name="Nat. Commun.">
        <title>Phylogenomics reveals the evolutionary origins of lichenization in chlorophyte algae.</title>
        <authorList>
            <person name="Puginier C."/>
            <person name="Libourel C."/>
            <person name="Otte J."/>
            <person name="Skaloud P."/>
            <person name="Haon M."/>
            <person name="Grisel S."/>
            <person name="Petersen M."/>
            <person name="Berrin J.G."/>
            <person name="Delaux P.M."/>
            <person name="Dal Grande F."/>
            <person name="Keller J."/>
        </authorList>
    </citation>
    <scope>NUCLEOTIDE SEQUENCE [LARGE SCALE GENOMIC DNA]</scope>
    <source>
        <strain evidence="1 2">SAG 2145</strain>
    </source>
</reference>
<evidence type="ECO:0000313" key="2">
    <source>
        <dbReference type="Proteomes" id="UP001438707"/>
    </source>
</evidence>